<keyword evidence="1" id="KW-0677">Repeat</keyword>
<comment type="caution">
    <text evidence="4">The sequence shown here is derived from an EMBL/GenBank/DDBJ whole genome shotgun (WGS) entry which is preliminary data.</text>
</comment>
<reference evidence="4" key="1">
    <citation type="submission" date="2021-04" db="EMBL/GenBank/DDBJ databases">
        <title>Proteiniclasticum sedimins sp. nov., an obligate anaerobic bacterium isolated from anaerobic sludge.</title>
        <authorList>
            <person name="Liu J."/>
        </authorList>
    </citation>
    <scope>NUCLEOTIDE SEQUENCE</scope>
    <source>
        <strain evidence="4">BAD-10</strain>
    </source>
</reference>
<keyword evidence="5" id="KW-1185">Reference proteome</keyword>
<dbReference type="Gene3D" id="2.180.10.10">
    <property type="entry name" value="RHS repeat-associated core"/>
    <property type="match status" value="1"/>
</dbReference>
<evidence type="ECO:0000259" key="3">
    <source>
        <dbReference type="Pfam" id="PF25023"/>
    </source>
</evidence>
<dbReference type="InterPro" id="IPR056823">
    <property type="entry name" value="TEN-like_YD-shell"/>
</dbReference>
<evidence type="ECO:0000313" key="5">
    <source>
        <dbReference type="Proteomes" id="UP000675379"/>
    </source>
</evidence>
<keyword evidence="2" id="KW-1133">Transmembrane helix</keyword>
<accession>A0A941CU60</accession>
<name>A0A941CU60_9CLOT</name>
<keyword evidence="2" id="KW-0812">Transmembrane</keyword>
<dbReference type="InterPro" id="IPR050708">
    <property type="entry name" value="T6SS_VgrG/RHS"/>
</dbReference>
<dbReference type="InterPro" id="IPR022385">
    <property type="entry name" value="Rhs_assc_core"/>
</dbReference>
<feature type="transmembrane region" description="Helical" evidence="2">
    <location>
        <begin position="157"/>
        <end position="179"/>
    </location>
</feature>
<feature type="domain" description="Teneurin-like YD-shell" evidence="3">
    <location>
        <begin position="2"/>
        <end position="115"/>
    </location>
</feature>
<proteinExistence type="predicted"/>
<gene>
    <name evidence="4" type="ORF">KCG48_13480</name>
</gene>
<dbReference type="PANTHER" id="PTHR32305">
    <property type="match status" value="1"/>
</dbReference>
<dbReference type="RefSeq" id="WP_211802721.1">
    <property type="nucleotide sequence ID" value="NZ_JAGSCS010000026.1"/>
</dbReference>
<evidence type="ECO:0000313" key="4">
    <source>
        <dbReference type="EMBL" id="MBR0577323.1"/>
    </source>
</evidence>
<dbReference type="AlphaFoldDB" id="A0A941CU60"/>
<feature type="non-terminal residue" evidence="4">
    <location>
        <position position="1"/>
    </location>
</feature>
<protein>
    <submittedName>
        <fullName evidence="4">RHS repeat-associated core domain-containing protein</fullName>
    </submittedName>
</protein>
<dbReference type="EMBL" id="JAGSCS010000026">
    <property type="protein sequence ID" value="MBR0577323.1"/>
    <property type="molecule type" value="Genomic_DNA"/>
</dbReference>
<dbReference type="Proteomes" id="UP000675379">
    <property type="component" value="Unassembled WGS sequence"/>
</dbReference>
<feature type="transmembrane region" description="Helical" evidence="2">
    <location>
        <begin position="124"/>
        <end position="145"/>
    </location>
</feature>
<sequence length="292" mass="31516">WNEETYFYVHNLQGDVIGLLDRTGALVVRYTYDTWGKPLTVEGTLAETLGQKNPYRYRGYAYDAETGLYYLGSRYYNPVIGRFISPEPNVDYGEFDEGAGLLGYNVYAYCANNPVNNFDPDGEAVANIVGGVIGGVAGAALGVLLAQHLGLTGWKKWALISAATVGGAALGAFLGPYIAKLGAQIGAKLGIKAIPKIGSQIGRLGKLTKNLRPIIKGTTEYSLKRMAERGMSKALAQEIVNTGYAVAQSSGRTLFFTQAGAVVLNKAGEIVTTYTSKYFDAAMQEIINQFYR</sequence>
<dbReference type="NCBIfam" id="TIGR03696">
    <property type="entry name" value="Rhs_assc_core"/>
    <property type="match status" value="1"/>
</dbReference>
<dbReference type="PANTHER" id="PTHR32305:SF15">
    <property type="entry name" value="PROTEIN RHSA-RELATED"/>
    <property type="match status" value="1"/>
</dbReference>
<keyword evidence="2" id="KW-0472">Membrane</keyword>
<evidence type="ECO:0000256" key="1">
    <source>
        <dbReference type="ARBA" id="ARBA00022737"/>
    </source>
</evidence>
<dbReference type="Pfam" id="PF25023">
    <property type="entry name" value="TEN_YD-shell"/>
    <property type="match status" value="1"/>
</dbReference>
<evidence type="ECO:0000256" key="2">
    <source>
        <dbReference type="SAM" id="Phobius"/>
    </source>
</evidence>
<organism evidence="4 5">
    <name type="scientific">Proteiniclasticum sediminis</name>
    <dbReference type="NCBI Taxonomy" id="2804028"/>
    <lineage>
        <taxon>Bacteria</taxon>
        <taxon>Bacillati</taxon>
        <taxon>Bacillota</taxon>
        <taxon>Clostridia</taxon>
        <taxon>Eubacteriales</taxon>
        <taxon>Clostridiaceae</taxon>
        <taxon>Proteiniclasticum</taxon>
    </lineage>
</organism>